<dbReference type="Pfam" id="PF00501">
    <property type="entry name" value="AMP-binding"/>
    <property type="match status" value="2"/>
</dbReference>
<keyword evidence="4" id="KW-0597">Phosphoprotein</keyword>
<dbReference type="InterPro" id="IPR001242">
    <property type="entry name" value="Condensation_dom"/>
</dbReference>
<dbReference type="GO" id="GO:0044550">
    <property type="term" value="P:secondary metabolite biosynthetic process"/>
    <property type="evidence" value="ECO:0007669"/>
    <property type="project" value="UniProtKB-ARBA"/>
</dbReference>
<dbReference type="Pfam" id="PF00668">
    <property type="entry name" value="Condensation"/>
    <property type="match status" value="2"/>
</dbReference>
<evidence type="ECO:0000256" key="5">
    <source>
        <dbReference type="ARBA" id="ARBA00022598"/>
    </source>
</evidence>
<keyword evidence="5" id="KW-0436">Ligase</keyword>
<dbReference type="FunFam" id="3.30.559.10:FF:000012">
    <property type="entry name" value="Non-ribosomal peptide synthetase"/>
    <property type="match status" value="1"/>
</dbReference>
<dbReference type="FunFam" id="3.30.559.30:FF:000001">
    <property type="entry name" value="Non-ribosomal peptide synthetase"/>
    <property type="match status" value="1"/>
</dbReference>
<dbReference type="InterPro" id="IPR000873">
    <property type="entry name" value="AMP-dep_synth/lig_dom"/>
</dbReference>
<evidence type="ECO:0000256" key="2">
    <source>
        <dbReference type="ARBA" id="ARBA00006432"/>
    </source>
</evidence>
<reference evidence="8" key="1">
    <citation type="submission" date="2021-03" db="EMBL/GenBank/DDBJ databases">
        <title>Acanthopleuribacteraceae sp. M133.</title>
        <authorList>
            <person name="Wang G."/>
        </authorList>
    </citation>
    <scope>NUCLEOTIDE SEQUENCE</scope>
    <source>
        <strain evidence="8">M133</strain>
    </source>
</reference>
<dbReference type="CDD" id="cd17646">
    <property type="entry name" value="A_NRPS_AB3403-like"/>
    <property type="match status" value="1"/>
</dbReference>
<dbReference type="InterPro" id="IPR045851">
    <property type="entry name" value="AMP-bd_C_sf"/>
</dbReference>
<dbReference type="Gene3D" id="3.30.300.30">
    <property type="match status" value="2"/>
</dbReference>
<dbReference type="FunFam" id="3.30.300.30:FF:000010">
    <property type="entry name" value="Enterobactin synthetase component F"/>
    <property type="match status" value="2"/>
</dbReference>
<dbReference type="SMART" id="SM00823">
    <property type="entry name" value="PKS_PP"/>
    <property type="match status" value="3"/>
</dbReference>
<dbReference type="InterPro" id="IPR009081">
    <property type="entry name" value="PP-bd_ACP"/>
</dbReference>
<dbReference type="PANTHER" id="PTHR45527">
    <property type="entry name" value="NONRIBOSOMAL PEPTIDE SYNTHETASE"/>
    <property type="match status" value="1"/>
</dbReference>
<dbReference type="Proteomes" id="UP000663929">
    <property type="component" value="Chromosome"/>
</dbReference>
<dbReference type="PANTHER" id="PTHR45527:SF1">
    <property type="entry name" value="FATTY ACID SYNTHASE"/>
    <property type="match status" value="1"/>
</dbReference>
<proteinExistence type="inferred from homology"/>
<dbReference type="PROSITE" id="PS00012">
    <property type="entry name" value="PHOSPHOPANTETHEINE"/>
    <property type="match status" value="2"/>
</dbReference>
<evidence type="ECO:0000313" key="8">
    <source>
        <dbReference type="EMBL" id="QTD48800.1"/>
    </source>
</evidence>
<dbReference type="NCBIfam" id="TIGR01733">
    <property type="entry name" value="AA-adenyl-dom"/>
    <property type="match status" value="2"/>
</dbReference>
<dbReference type="Gene3D" id="3.40.50.980">
    <property type="match status" value="4"/>
</dbReference>
<dbReference type="InterPro" id="IPR036736">
    <property type="entry name" value="ACP-like_sf"/>
</dbReference>
<feature type="domain" description="Carrier" evidence="7">
    <location>
        <begin position="1101"/>
        <end position="1176"/>
    </location>
</feature>
<feature type="domain" description="Carrier" evidence="7">
    <location>
        <begin position="1008"/>
        <end position="1083"/>
    </location>
</feature>
<dbReference type="GO" id="GO:0031177">
    <property type="term" value="F:phosphopantetheine binding"/>
    <property type="evidence" value="ECO:0007669"/>
    <property type="project" value="InterPro"/>
</dbReference>
<dbReference type="FunFam" id="3.40.50.12780:FF:000012">
    <property type="entry name" value="Non-ribosomal peptide synthetase"/>
    <property type="match status" value="2"/>
</dbReference>
<dbReference type="GO" id="GO:0005737">
    <property type="term" value="C:cytoplasm"/>
    <property type="evidence" value="ECO:0007669"/>
    <property type="project" value="TreeGrafter"/>
</dbReference>
<keyword evidence="3" id="KW-0596">Phosphopantetheine</keyword>
<dbReference type="Pfam" id="PF00550">
    <property type="entry name" value="PP-binding"/>
    <property type="match status" value="3"/>
</dbReference>
<feature type="domain" description="Carrier" evidence="7">
    <location>
        <begin position="2158"/>
        <end position="2233"/>
    </location>
</feature>
<dbReference type="Pfam" id="PF13193">
    <property type="entry name" value="AMP-binding_C"/>
    <property type="match status" value="2"/>
</dbReference>
<keyword evidence="9" id="KW-1185">Reference proteome</keyword>
<dbReference type="InterPro" id="IPR010071">
    <property type="entry name" value="AA_adenyl_dom"/>
</dbReference>
<dbReference type="InterPro" id="IPR025110">
    <property type="entry name" value="AMP-bd_C"/>
</dbReference>
<feature type="region of interest" description="Disordered" evidence="6">
    <location>
        <begin position="1085"/>
        <end position="1104"/>
    </location>
</feature>
<dbReference type="Gene3D" id="1.10.1200.10">
    <property type="entry name" value="ACP-like"/>
    <property type="match status" value="3"/>
</dbReference>
<dbReference type="FunFam" id="3.40.50.980:FF:000002">
    <property type="entry name" value="Enterobactin synthetase component F"/>
    <property type="match status" value="1"/>
</dbReference>
<comment type="cofactor">
    <cofactor evidence="1">
        <name>pantetheine 4'-phosphate</name>
        <dbReference type="ChEBI" id="CHEBI:47942"/>
    </cofactor>
</comment>
<protein>
    <submittedName>
        <fullName evidence="8">Amino acid adenylation domain-containing protein</fullName>
    </submittedName>
</protein>
<name>A0A8A4TGW5_SULCO</name>
<dbReference type="GO" id="GO:0016874">
    <property type="term" value="F:ligase activity"/>
    <property type="evidence" value="ECO:0007669"/>
    <property type="project" value="UniProtKB-KW"/>
</dbReference>
<dbReference type="InterPro" id="IPR020806">
    <property type="entry name" value="PKS_PP-bd"/>
</dbReference>
<dbReference type="InterPro" id="IPR006162">
    <property type="entry name" value="Ppantetheine_attach_site"/>
</dbReference>
<dbReference type="InterPro" id="IPR023213">
    <property type="entry name" value="CAT-like_dom_sf"/>
</dbReference>
<sequence length="2260" mass="249879">MKDLSQRLAALSPEKRALLLKRLEKNPDRAQPTGIPSLGRERSDFALSFAQQRLWFMDRMEASRAAYNIPMAWRAKGALDMTALRSAFQALVDRHEPLRTRFLSRGGDPVQQIMPDHRLDIPLVDLSDLSPDEREAERDRLAHEEAQQPFDLEVGPPIRVSVVRTEAEDHLVLITLHHIVTDGWSSGVLIGEFVTHYGAALEKRTVELPPLRIQYADFSQWQRDRVADEGFQAQIDYWLKQLGGLPPLLRVPTDFPRPKVQSFRGAVVPFRLPKDLLERLRALSRAQDATLFMTLLAAFKTLLFRYSGESDIAVGTPLANRTQHELEGLIGLFANTLVMRSEAHGHLTFNQFLAQVRRTTLDGYAHQDVPFEQLVERLNPERSLAHAPLFQMMFVLQNAPRGDLSLPGVAVEPHFRGLQYSKFDLSLSLSELDDGIWGEMEYNTDIFHERTIERVLAHFTRLLHAIAADPDRRLGSLDYMAPEEVAFLTKGLASEPVEVPEGLFVHHLFEDRARSHPDRPALISARGNLSYGELNRAADRLAVTLAARGIAAETPVAVFLERGPDLLVALLAVLKSGGTYIPLDPFYPAQRIATILEDAAPRLVLTQRSLTDALPSGLPHLCLDDPLADEAESVQPAANAPLPNQLAYTIFTSGSTGRPKGVQISHANLAHFMTAARTQLPIDAADTLLAVASVSFDIAGLDFYLTLIQGGRIVIADREDTLDGRRMLATIREHDVTVIQATPPFWGLLMDSLGDGELPRLKALCGGEALNAPLARRLVEKTAGLYNLYGPTETTIWASVAAIASEDQVPLPLGQPVPNYRLYLLDADLNPIPTGAPGELFIGGPGVARGYCGRPGHTAERFIPDPFGGEPGARLYRTGDRCRYEKGGRLVFVGRVDFQVKLRGFRIELGEIEARLLEHPAVKETVVTVIDGGEDQAEKRLVAWLVGQPGPVVAIELRDWAKAALPDYMVPSQFVNLDAFPLTPNGKIDRKALPVPEPAQATEARHVVPRTALETRLTTIWAEVLKVPRVGITDEFFHLGGNSLLATRLVFRMLDELRVDVPVNLLFETLTVEKLAARMVERFPELAPSPEDSPEATADAGSPQTVEDRVCAMFVDVLGIAEADADTDFFRAGGASRPGLQLASRVRERFKFELTLEALFAHPTPRQLAAWLATQEADAKGTSVAATSAEHRDHGRPLPMSSSQLRLWLLDQMDAAGPAYHIPLLLHLQGVLDVPVLERALTALVDQHESLRTVFYQEEGRGYQRILPASKVTLRQVDVRGTSAESDDEALRDLTRTVVVETFDLAEGPLMRTCLFQRGDKSWCLLAYFHHMIADGWSMDLFQNDLWAAYTALKIGAEPRQAEDTAQFADFSLERPRHDEALAWWREHLADLPPLLELPTDQPRPAELGQAGDWHQFPLANDLWRKVGDLAREAEATPYMVLLAAFKLLLARYARRSDIAVGTPVANRHESRAESAFGCFINTLVMRTEIDEQQPFTAILDAVRRTAMDAYAHQEAPFEQIVEAVRPRRSLSHGPLVQVMFALDQPRAFRQFPPRLKVRPERLPLPAAQFDLHLTIEQRPNQVTATLAFNAELFERETVARMARHYRTLLAEICAQPGAKASALTMLSAEERETLLTTWNDTRTKYPQTGLVHDWIREQASRRPEATALVMGDRSLSYGELETCANQLAHHILHGNPAPDLPIGLCAERSFEMVVAMLAILKSGRCWLPLDPELPPARLALMTEDAGLEIVLCQEAFAARLPDAPAQKMMLDGPEAQWSQASSEPVRAPVWPESPAYTIYTSGSTGRPKAVRLSHRALANRLQWMQARFGLTDTDRVLQKTPFSFDVSVWEFLWPLMTGAGLVLAGPGEHRDNPRLIELIRKHGVTTLHFVPPMLQAFLETPGASTCTGLKRVIVSGEALTEATREAFHATMNAALFNLYGPTEAAIDVTCWPATQAPETGPLPIGRPIANTRIFLLDPLGNPVPVGVPGELHIGGIGLADGYRGRPALTAERFVPDPLSGESGARLYRSGDLAAFRPDGDILFLGRTDFQIKLRGFRIELGEIEACLRAQPGVGEAVVSLREDRPGDPRLTAYVTFEAQPVATATLREGLANQLPDYMVPADFLALEGLPLTANGKLDRAALPAPESTPPTRPPFQAPNNDVARGLAEIWESLLEAPRIGLADHFFELGGHSLSAARMVADIQRRFGVTLAMRDLFRTPVLEDLAEQVANRLWLAESRLAAVGAEHGTESDDDLELGEI</sequence>
<dbReference type="SUPFAM" id="SSF56801">
    <property type="entry name" value="Acetyl-CoA synthetase-like"/>
    <property type="match status" value="2"/>
</dbReference>
<dbReference type="FunFam" id="3.40.50.980:FF:000001">
    <property type="entry name" value="Non-ribosomal peptide synthetase"/>
    <property type="match status" value="1"/>
</dbReference>
<dbReference type="SUPFAM" id="SSF47336">
    <property type="entry name" value="ACP-like"/>
    <property type="match status" value="3"/>
</dbReference>
<dbReference type="GO" id="GO:0043041">
    <property type="term" value="P:amino acid activation for nonribosomal peptide biosynthetic process"/>
    <property type="evidence" value="ECO:0007669"/>
    <property type="project" value="TreeGrafter"/>
</dbReference>
<evidence type="ECO:0000256" key="1">
    <source>
        <dbReference type="ARBA" id="ARBA00001957"/>
    </source>
</evidence>
<dbReference type="RefSeq" id="WP_237378451.1">
    <property type="nucleotide sequence ID" value="NZ_CP071793.1"/>
</dbReference>
<dbReference type="PROSITE" id="PS50075">
    <property type="entry name" value="CARRIER"/>
    <property type="match status" value="3"/>
</dbReference>
<evidence type="ECO:0000313" key="9">
    <source>
        <dbReference type="Proteomes" id="UP000663929"/>
    </source>
</evidence>
<gene>
    <name evidence="8" type="ORF">J3U87_24730</name>
</gene>
<comment type="similarity">
    <text evidence="2">Belongs to the ATP-dependent AMP-binding enzyme family.</text>
</comment>
<dbReference type="CDD" id="cd19531">
    <property type="entry name" value="LCL_NRPS-like"/>
    <property type="match status" value="2"/>
</dbReference>
<dbReference type="NCBIfam" id="NF003417">
    <property type="entry name" value="PRK04813.1"/>
    <property type="match status" value="2"/>
</dbReference>
<evidence type="ECO:0000256" key="4">
    <source>
        <dbReference type="ARBA" id="ARBA00022553"/>
    </source>
</evidence>
<dbReference type="FunFam" id="1.10.1200.10:FF:000005">
    <property type="entry name" value="Nonribosomal peptide synthetase 1"/>
    <property type="match status" value="2"/>
</dbReference>
<dbReference type="Gene3D" id="3.30.559.30">
    <property type="entry name" value="Nonribosomal peptide synthetase, condensation domain"/>
    <property type="match status" value="2"/>
</dbReference>
<dbReference type="KEGG" id="scor:J3U87_24730"/>
<dbReference type="Gene3D" id="3.30.559.10">
    <property type="entry name" value="Chloramphenicol acetyltransferase-like domain"/>
    <property type="match status" value="2"/>
</dbReference>
<organism evidence="8 9">
    <name type="scientific">Sulfidibacter corallicola</name>
    <dbReference type="NCBI Taxonomy" id="2818388"/>
    <lineage>
        <taxon>Bacteria</taxon>
        <taxon>Pseudomonadati</taxon>
        <taxon>Acidobacteriota</taxon>
        <taxon>Holophagae</taxon>
        <taxon>Acanthopleuribacterales</taxon>
        <taxon>Acanthopleuribacteraceae</taxon>
        <taxon>Sulfidibacter</taxon>
    </lineage>
</organism>
<evidence type="ECO:0000256" key="3">
    <source>
        <dbReference type="ARBA" id="ARBA00022450"/>
    </source>
</evidence>
<evidence type="ECO:0000256" key="6">
    <source>
        <dbReference type="SAM" id="MobiDB-lite"/>
    </source>
</evidence>
<dbReference type="EMBL" id="CP071793">
    <property type="protein sequence ID" value="QTD48800.1"/>
    <property type="molecule type" value="Genomic_DNA"/>
</dbReference>
<dbReference type="SUPFAM" id="SSF52777">
    <property type="entry name" value="CoA-dependent acyltransferases"/>
    <property type="match status" value="4"/>
</dbReference>
<dbReference type="Gene3D" id="2.30.38.10">
    <property type="entry name" value="Luciferase, Domain 3"/>
    <property type="match status" value="2"/>
</dbReference>
<accession>A0A8A4TGW5</accession>
<evidence type="ECO:0000259" key="7">
    <source>
        <dbReference type="PROSITE" id="PS50075"/>
    </source>
</evidence>